<dbReference type="Proteomes" id="UP000663840">
    <property type="component" value="Unassembled WGS sequence"/>
</dbReference>
<name>A0A8H2W5H4_9AGAM</name>
<dbReference type="OrthoDB" id="198619at2759"/>
<organism evidence="2 3">
    <name type="scientific">Rhizoctonia solani</name>
    <dbReference type="NCBI Taxonomy" id="456999"/>
    <lineage>
        <taxon>Eukaryota</taxon>
        <taxon>Fungi</taxon>
        <taxon>Dikarya</taxon>
        <taxon>Basidiomycota</taxon>
        <taxon>Agaricomycotina</taxon>
        <taxon>Agaricomycetes</taxon>
        <taxon>Cantharellales</taxon>
        <taxon>Ceratobasidiaceae</taxon>
        <taxon>Rhizoctonia</taxon>
    </lineage>
</organism>
<sequence>MLCRLASGPLHHPASYTPGGAAWICVYFLSPSTVHKGHDGWFGPPTHESDSRSGAPGPPSLLRSHGGSPTSTGLGIMADADQREEVGIPWV</sequence>
<dbReference type="EMBL" id="CAJMWR010000001">
    <property type="protein sequence ID" value="CAE6332762.1"/>
    <property type="molecule type" value="Genomic_DNA"/>
</dbReference>
<feature type="compositionally biased region" description="Basic and acidic residues" evidence="1">
    <location>
        <begin position="80"/>
        <end position="91"/>
    </location>
</feature>
<dbReference type="AlphaFoldDB" id="A0A8H2W5H4"/>
<gene>
    <name evidence="2" type="ORF">RDB_LOCUS13</name>
</gene>
<evidence type="ECO:0000256" key="1">
    <source>
        <dbReference type="SAM" id="MobiDB-lite"/>
    </source>
</evidence>
<proteinExistence type="predicted"/>
<reference evidence="2" key="1">
    <citation type="submission" date="2021-01" db="EMBL/GenBank/DDBJ databases">
        <authorList>
            <person name="Kaushik A."/>
        </authorList>
    </citation>
    <scope>NUCLEOTIDE SEQUENCE</scope>
    <source>
        <strain evidence="2">AG1-1A</strain>
    </source>
</reference>
<feature type="region of interest" description="Disordered" evidence="1">
    <location>
        <begin position="38"/>
        <end position="91"/>
    </location>
</feature>
<comment type="caution">
    <text evidence="2">The sequence shown here is derived from an EMBL/GenBank/DDBJ whole genome shotgun (WGS) entry which is preliminary data.</text>
</comment>
<evidence type="ECO:0000313" key="3">
    <source>
        <dbReference type="Proteomes" id="UP000663840"/>
    </source>
</evidence>
<protein>
    <submittedName>
        <fullName evidence="2">Uncharacterized protein</fullName>
    </submittedName>
</protein>
<evidence type="ECO:0000313" key="2">
    <source>
        <dbReference type="EMBL" id="CAE6332762.1"/>
    </source>
</evidence>
<accession>A0A8H2W5H4</accession>